<evidence type="ECO:0000313" key="2">
    <source>
        <dbReference type="Proteomes" id="UP001597079"/>
    </source>
</evidence>
<evidence type="ECO:0000313" key="1">
    <source>
        <dbReference type="EMBL" id="MFD1676756.1"/>
    </source>
</evidence>
<accession>A0ABW4JK90</accession>
<dbReference type="EMBL" id="JBHUCX010000075">
    <property type="protein sequence ID" value="MFD1676756.1"/>
    <property type="molecule type" value="Genomic_DNA"/>
</dbReference>
<gene>
    <name evidence="1" type="ORF">ACFSB2_18955</name>
</gene>
<sequence>MFFCLQDRFLAHRDFRIVITKIAMADYCSLDSGGSLVCTYVGVLPSVVHAWQAFGNKGERGAVALSAQIVHKGQNGRLGCVVGQR</sequence>
<dbReference type="RefSeq" id="WP_377944664.1">
    <property type="nucleotide sequence ID" value="NZ_JBHUCX010000075.1"/>
</dbReference>
<protein>
    <submittedName>
        <fullName evidence="1">Uncharacterized protein</fullName>
    </submittedName>
</protein>
<reference evidence="2" key="1">
    <citation type="journal article" date="2019" name="Int. J. Syst. Evol. Microbiol.">
        <title>The Global Catalogue of Microorganisms (GCM) 10K type strain sequencing project: providing services to taxonomists for standard genome sequencing and annotation.</title>
        <authorList>
            <consortium name="The Broad Institute Genomics Platform"/>
            <consortium name="The Broad Institute Genome Sequencing Center for Infectious Disease"/>
            <person name="Wu L."/>
            <person name="Ma J."/>
        </authorList>
    </citation>
    <scope>NUCLEOTIDE SEQUENCE [LARGE SCALE GENOMIC DNA]</scope>
    <source>
        <strain evidence="2">CGMCC 1.12286</strain>
    </source>
</reference>
<proteinExistence type="predicted"/>
<organism evidence="1 2">
    <name type="scientific">Alicyclobacillus fodiniaquatilis</name>
    <dbReference type="NCBI Taxonomy" id="1661150"/>
    <lineage>
        <taxon>Bacteria</taxon>
        <taxon>Bacillati</taxon>
        <taxon>Bacillota</taxon>
        <taxon>Bacilli</taxon>
        <taxon>Bacillales</taxon>
        <taxon>Alicyclobacillaceae</taxon>
        <taxon>Alicyclobacillus</taxon>
    </lineage>
</organism>
<comment type="caution">
    <text evidence="1">The sequence shown here is derived from an EMBL/GenBank/DDBJ whole genome shotgun (WGS) entry which is preliminary data.</text>
</comment>
<keyword evidence="2" id="KW-1185">Reference proteome</keyword>
<dbReference type="Proteomes" id="UP001597079">
    <property type="component" value="Unassembled WGS sequence"/>
</dbReference>
<name>A0ABW4JK90_9BACL</name>